<accession>A0A3A8NLY5</accession>
<protein>
    <submittedName>
        <fullName evidence="1">Uncharacterized protein</fullName>
    </submittedName>
</protein>
<evidence type="ECO:0000313" key="1">
    <source>
        <dbReference type="EMBL" id="RKH43171.1"/>
    </source>
</evidence>
<keyword evidence="2" id="KW-1185">Reference proteome</keyword>
<name>A0A3A8NLY5_9BACT</name>
<reference evidence="2" key="1">
    <citation type="submission" date="2018-09" db="EMBL/GenBank/DDBJ databases">
        <authorList>
            <person name="Livingstone P.G."/>
            <person name="Whitworth D.E."/>
        </authorList>
    </citation>
    <scope>NUCLEOTIDE SEQUENCE [LARGE SCALE GENOMIC DNA]</scope>
    <source>
        <strain evidence="2">CA040B</strain>
    </source>
</reference>
<dbReference type="OrthoDB" id="9758923at2"/>
<evidence type="ECO:0000313" key="2">
    <source>
        <dbReference type="Proteomes" id="UP000273405"/>
    </source>
</evidence>
<dbReference type="Gene3D" id="2.80.10.50">
    <property type="match status" value="1"/>
</dbReference>
<gene>
    <name evidence="1" type="ORF">D7X12_13965</name>
</gene>
<comment type="caution">
    <text evidence="1">The sequence shown here is derived from an EMBL/GenBank/DDBJ whole genome shotgun (WGS) entry which is preliminary data.</text>
</comment>
<dbReference type="AlphaFoldDB" id="A0A3A8NLY5"/>
<sequence>MTGHFLRHRDFELWVEPGTSLSFERDSTFRFTTR</sequence>
<dbReference type="Proteomes" id="UP000273405">
    <property type="component" value="Unassembled WGS sequence"/>
</dbReference>
<organism evidence="1 2">
    <name type="scientific">Corallococcus sicarius</name>
    <dbReference type="NCBI Taxonomy" id="2316726"/>
    <lineage>
        <taxon>Bacteria</taxon>
        <taxon>Pseudomonadati</taxon>
        <taxon>Myxococcota</taxon>
        <taxon>Myxococcia</taxon>
        <taxon>Myxococcales</taxon>
        <taxon>Cystobacterineae</taxon>
        <taxon>Myxococcaceae</taxon>
        <taxon>Corallococcus</taxon>
    </lineage>
</organism>
<dbReference type="EMBL" id="RAWG01000071">
    <property type="protein sequence ID" value="RKH43171.1"/>
    <property type="molecule type" value="Genomic_DNA"/>
</dbReference>
<proteinExistence type="predicted"/>